<evidence type="ECO:0000256" key="1">
    <source>
        <dbReference type="SAM" id="MobiDB-lite"/>
    </source>
</evidence>
<dbReference type="OrthoDB" id="2357318at2759"/>
<organism evidence="2 3">
    <name type="scientific">Geotrichum candidum</name>
    <name type="common">Oospora lactis</name>
    <name type="synonym">Dipodascus geotrichum</name>
    <dbReference type="NCBI Taxonomy" id="1173061"/>
    <lineage>
        <taxon>Eukaryota</taxon>
        <taxon>Fungi</taxon>
        <taxon>Dikarya</taxon>
        <taxon>Ascomycota</taxon>
        <taxon>Saccharomycotina</taxon>
        <taxon>Dipodascomycetes</taxon>
        <taxon>Dipodascales</taxon>
        <taxon>Dipodascaceae</taxon>
        <taxon>Geotrichum</taxon>
    </lineage>
</organism>
<evidence type="ECO:0000313" key="2">
    <source>
        <dbReference type="EMBL" id="CDO51362.1"/>
    </source>
</evidence>
<name>A0A0J9YHI6_GEOCN</name>
<protein>
    <recommendedName>
        <fullName evidence="4">Peroxisomal membrane protein PEX17</fullName>
    </recommendedName>
</protein>
<proteinExistence type="predicted"/>
<accession>A0A0J9YHI6</accession>
<feature type="region of interest" description="Disordered" evidence="1">
    <location>
        <begin position="512"/>
        <end position="538"/>
    </location>
</feature>
<feature type="compositionally biased region" description="Basic and acidic residues" evidence="1">
    <location>
        <begin position="515"/>
        <end position="531"/>
    </location>
</feature>
<comment type="caution">
    <text evidence="2">The sequence shown here is derived from an EMBL/GenBank/DDBJ whole genome shotgun (WGS) entry which is preliminary data.</text>
</comment>
<dbReference type="Pfam" id="PF26001">
    <property type="entry name" value="Pex8"/>
    <property type="match status" value="1"/>
</dbReference>
<keyword evidence="3" id="KW-1185">Reference proteome</keyword>
<evidence type="ECO:0008006" key="4">
    <source>
        <dbReference type="Google" id="ProtNLM"/>
    </source>
</evidence>
<dbReference type="PANTHER" id="PTHR39214">
    <property type="entry name" value="MICROBODY (PEROXISOME) BIOGENESIS PROTEIN PEROXIN 8 (EUROFUNG)"/>
    <property type="match status" value="1"/>
</dbReference>
<feature type="region of interest" description="Disordered" evidence="1">
    <location>
        <begin position="614"/>
        <end position="636"/>
    </location>
</feature>
<dbReference type="STRING" id="1173061.A0A0J9YHI6"/>
<dbReference type="AlphaFoldDB" id="A0A0J9YHI6"/>
<gene>
    <name evidence="2" type="ORF">BN980_GECA01s05015g</name>
</gene>
<feature type="compositionally biased region" description="Polar residues" evidence="1">
    <location>
        <begin position="619"/>
        <end position="630"/>
    </location>
</feature>
<dbReference type="Proteomes" id="UP000242525">
    <property type="component" value="Unassembled WGS sequence"/>
</dbReference>
<dbReference type="PANTHER" id="PTHR39214:SF1">
    <property type="entry name" value="MICROBODY (PEROXISOME) BIOGENESIS PROTEIN PEROXIN 8 (EUROFUNG)"/>
    <property type="match status" value="1"/>
</dbReference>
<reference evidence="2" key="1">
    <citation type="submission" date="2014-03" db="EMBL/GenBank/DDBJ databases">
        <authorList>
            <person name="Casaregola S."/>
        </authorList>
    </citation>
    <scope>NUCLEOTIDE SEQUENCE [LARGE SCALE GENOMIC DNA]</scope>
    <source>
        <strain evidence="2">CLIB 918</strain>
    </source>
</reference>
<evidence type="ECO:0000313" key="3">
    <source>
        <dbReference type="Proteomes" id="UP000242525"/>
    </source>
</evidence>
<dbReference type="EMBL" id="CCBN010000001">
    <property type="protein sequence ID" value="CDO51362.1"/>
    <property type="molecule type" value="Genomic_DNA"/>
</dbReference>
<dbReference type="InterPro" id="IPR055334">
    <property type="entry name" value="PEX8-like"/>
</dbReference>
<sequence>MDYFRSQTLAMSQIENIIKSLRAPTTPTLSPSQLVQSSIYLLPTLKNPLNISLLTTEIIFSPTLFPDIANQNVDLDLAVMLMEGFKAAADRKALITDPTVSPLDWVLSIYKAVENLAPAEQWRALPVLGGIILAITKSSPETGKNIGGSLALSGYKVKMVEQLFVDFTHNTVHAHHKSKPQAGQLAAAVVILSVVLPHLGDGYKKQLGAHLILPAAVELVYTSEKGLDLPEVFRSLIIDSKSTSLNDKLNKNPVFRHLNSLSLLIQFLIHNSHPIQEVEVVFEALKHIVQFSELLASEYQNLAAVIGADAAETNNGLWRFIKFSLFSLSVSFQGYTSWLLLHINRKLFQKYAVPAATSIIKAFSNVYFVVAQISLSGFPTFDFVYYSCLDILLDPAFAQVGISEVVAELSVPFLKSKKDSLAYIESDLVNRGRLIYLLNLDEHLVPLLPFSEEVSSKKKTPTISNSVLPLVTQLLTPPESESNITITYFQPVLESAHSVFLAIVSTPSQILERNNGSRDGDVSSDIQDKSAETSSTNTQKYLDHKIPEYLQTVLSLFPGVLSPNQFTLAITTVVRACSPPSPLYRVNMNRSEWILNQIHDKAQNDIQPGVPLPAELGTHAQNLNDNGQSNSDDKNIPVPTTRAVVISSLIHSLPYVHITLLETWLNKVVKLIQRPDNFDKTKIGPAYKLEQEYLETDLFQMISEELEQYKSTIGIKWWYKAKL</sequence>